<organism evidence="3 4">
    <name type="scientific">Sodiomyces alkalinus (strain CBS 110278 / VKM F-3762 / F11)</name>
    <name type="common">Alkaliphilic filamentous fungus</name>
    <dbReference type="NCBI Taxonomy" id="1314773"/>
    <lineage>
        <taxon>Eukaryota</taxon>
        <taxon>Fungi</taxon>
        <taxon>Dikarya</taxon>
        <taxon>Ascomycota</taxon>
        <taxon>Pezizomycotina</taxon>
        <taxon>Sordariomycetes</taxon>
        <taxon>Hypocreomycetidae</taxon>
        <taxon>Glomerellales</taxon>
        <taxon>Plectosphaerellaceae</taxon>
        <taxon>Sodiomyces</taxon>
    </lineage>
</organism>
<dbReference type="CDD" id="cd06257">
    <property type="entry name" value="DnaJ"/>
    <property type="match status" value="1"/>
</dbReference>
<dbReference type="RefSeq" id="XP_028469030.1">
    <property type="nucleotide sequence ID" value="XM_028614863.1"/>
</dbReference>
<keyword evidence="4" id="KW-1185">Reference proteome</keyword>
<feature type="transmembrane region" description="Helical" evidence="1">
    <location>
        <begin position="168"/>
        <end position="187"/>
    </location>
</feature>
<dbReference type="PROSITE" id="PS50076">
    <property type="entry name" value="DNAJ_2"/>
    <property type="match status" value="1"/>
</dbReference>
<accession>A0A3N2Q378</accession>
<protein>
    <submittedName>
        <fullName evidence="3">Membrane associated DnaJ chaperone-like protein</fullName>
    </submittedName>
</protein>
<evidence type="ECO:0000313" key="3">
    <source>
        <dbReference type="EMBL" id="ROT41224.1"/>
    </source>
</evidence>
<dbReference type="InterPro" id="IPR050817">
    <property type="entry name" value="DjlA_DnaK_co-chaperone"/>
</dbReference>
<dbReference type="SMART" id="SM00271">
    <property type="entry name" value="DnaJ"/>
    <property type="match status" value="1"/>
</dbReference>
<evidence type="ECO:0000259" key="2">
    <source>
        <dbReference type="PROSITE" id="PS50076"/>
    </source>
</evidence>
<name>A0A3N2Q378_SODAK</name>
<evidence type="ECO:0000313" key="4">
    <source>
        <dbReference type="Proteomes" id="UP000272025"/>
    </source>
</evidence>
<keyword evidence="1" id="KW-1133">Transmembrane helix</keyword>
<feature type="domain" description="J" evidence="2">
    <location>
        <begin position="76"/>
        <end position="143"/>
    </location>
</feature>
<dbReference type="STRING" id="1314773.A0A3N2Q378"/>
<evidence type="ECO:0000256" key="1">
    <source>
        <dbReference type="SAM" id="Phobius"/>
    </source>
</evidence>
<dbReference type="AlphaFoldDB" id="A0A3N2Q378"/>
<dbReference type="Pfam" id="PF00226">
    <property type="entry name" value="DnaJ"/>
    <property type="match status" value="1"/>
</dbReference>
<sequence>MSGFISLLGWSFLPQFVTGWLQSVYYSLTIRAGSPRPQPGSPRYVTHRRTIHALVVVAYLLYTLYEADYDLRRQGNFYSDLGLPSLAAEDKEIKSRFRRLATIHHPDKAGSSGDATADRFIHLKLASETLLDSAARFAYDRFGPEITAWRHASTVRDYVARGVFQSTLPHYGVAAVFLYGFGLLGYLNWGRYWRWVLLASLCVFECHVVTRPHHPAVLTALNAAVTPLTGRAPYLPFQLITVVRKASIALYIAFNQLGPTFEYWFRSVGGGGPPDDVGEETLLRGLEQLDSMVQGLQSDTVRLFDREMAPFADDPDALGKVRTKVKDWLVQNTIRADPMVRDAVGNSVRRRRTDPAAGDDGN</sequence>
<keyword evidence="1" id="KW-0472">Membrane</keyword>
<dbReference type="Proteomes" id="UP000272025">
    <property type="component" value="Unassembled WGS sequence"/>
</dbReference>
<dbReference type="GeneID" id="39583340"/>
<dbReference type="EMBL" id="ML119052">
    <property type="protein sequence ID" value="ROT41224.1"/>
    <property type="molecule type" value="Genomic_DNA"/>
</dbReference>
<proteinExistence type="predicted"/>
<reference evidence="3 4" key="1">
    <citation type="journal article" date="2018" name="Mol. Ecol.">
        <title>The obligate alkalophilic soda-lake fungus Sodiomyces alkalinus has shifted to a protein diet.</title>
        <authorList>
            <person name="Grum-Grzhimaylo A.A."/>
            <person name="Falkoski D.L."/>
            <person name="van den Heuvel J."/>
            <person name="Valero-Jimenez C.A."/>
            <person name="Min B."/>
            <person name="Choi I.G."/>
            <person name="Lipzen A."/>
            <person name="Daum C.G."/>
            <person name="Aanen D.K."/>
            <person name="Tsang A."/>
            <person name="Henrissat B."/>
            <person name="Bilanenko E.N."/>
            <person name="de Vries R.P."/>
            <person name="van Kan J.A.L."/>
            <person name="Grigoriev I.V."/>
            <person name="Debets A.J.M."/>
        </authorList>
    </citation>
    <scope>NUCLEOTIDE SEQUENCE [LARGE SCALE GENOMIC DNA]</scope>
    <source>
        <strain evidence="3 4">F11</strain>
    </source>
</reference>
<keyword evidence="1" id="KW-0812">Transmembrane</keyword>
<dbReference type="SUPFAM" id="SSF46565">
    <property type="entry name" value="Chaperone J-domain"/>
    <property type="match status" value="1"/>
</dbReference>
<dbReference type="Gene3D" id="1.10.287.110">
    <property type="entry name" value="DnaJ domain"/>
    <property type="match status" value="1"/>
</dbReference>
<dbReference type="OrthoDB" id="436519at2759"/>
<dbReference type="InterPro" id="IPR001623">
    <property type="entry name" value="DnaJ_domain"/>
</dbReference>
<gene>
    <name evidence="3" type="ORF">SODALDRAFT_376923</name>
</gene>
<dbReference type="InterPro" id="IPR036869">
    <property type="entry name" value="J_dom_sf"/>
</dbReference>
<dbReference type="PANTHER" id="PTHR24074">
    <property type="entry name" value="CO-CHAPERONE PROTEIN DJLA"/>
    <property type="match status" value="1"/>
</dbReference>